<proteinExistence type="predicted"/>
<organism evidence="1 2">
    <name type="scientific">Romanomermis culicivorax</name>
    <name type="common">Nematode worm</name>
    <dbReference type="NCBI Taxonomy" id="13658"/>
    <lineage>
        <taxon>Eukaryota</taxon>
        <taxon>Metazoa</taxon>
        <taxon>Ecdysozoa</taxon>
        <taxon>Nematoda</taxon>
        <taxon>Enoplea</taxon>
        <taxon>Dorylaimia</taxon>
        <taxon>Mermithida</taxon>
        <taxon>Mermithoidea</taxon>
        <taxon>Mermithidae</taxon>
        <taxon>Romanomermis</taxon>
    </lineage>
</organism>
<dbReference type="Proteomes" id="UP000887565">
    <property type="component" value="Unplaced"/>
</dbReference>
<keyword evidence="1" id="KW-1185">Reference proteome</keyword>
<protein>
    <submittedName>
        <fullName evidence="2">Uncharacterized protein</fullName>
    </submittedName>
</protein>
<sequence>MEYASPANYEMRKLTGIKYKFKVCHSNSGLFLSKFNSNKIDNRQEISNILATAWTMATGWSSS</sequence>
<evidence type="ECO:0000313" key="2">
    <source>
        <dbReference type="WBParaSite" id="nRc.2.0.1.t10008-RA"/>
    </source>
</evidence>
<dbReference type="AlphaFoldDB" id="A0A915I8C7"/>
<reference evidence="2" key="1">
    <citation type="submission" date="2022-11" db="UniProtKB">
        <authorList>
            <consortium name="WormBaseParasite"/>
        </authorList>
    </citation>
    <scope>IDENTIFICATION</scope>
</reference>
<name>A0A915I8C7_ROMCU</name>
<accession>A0A915I8C7</accession>
<evidence type="ECO:0000313" key="1">
    <source>
        <dbReference type="Proteomes" id="UP000887565"/>
    </source>
</evidence>
<dbReference type="WBParaSite" id="nRc.2.0.1.t10008-RA">
    <property type="protein sequence ID" value="nRc.2.0.1.t10008-RA"/>
    <property type="gene ID" value="nRc.2.0.1.g10008"/>
</dbReference>